<sequence length="339" mass="38754">MRRVFGIDFSPLAEPWKKQLTTLGVAIYFFLTIPTSIIGFIVPVVLMFTFQWGILLLYFLWYLYDRKSPQTGGYRRITSQYWRFNKWYVDYFPLKLHKTAELPADRNYIIGYHPHGILALGVYGNFCTEANDKKGLFPGLRFQVCTLSSNFNRMFTRELMLLCGFMDCSKESIRNNLSEDKTGQALVIAVGGAEEALDAHPGTHKLTLLSRKGFVKEALRSGASLVPSYSFGENDLYVQIDNPKGSLVRRFQTWIKDATGVSVPFFQGRGLFQLTFGFLPFRRPVDTVVGAPIPVPKVLEPSDEEVNHYHKLYCDALTDLFDKHKTQFRVPKDTNLIIS</sequence>
<evidence type="ECO:0000256" key="6">
    <source>
        <dbReference type="ARBA" id="ARBA00022679"/>
    </source>
</evidence>
<dbReference type="PANTHER" id="PTHR12317:SF0">
    <property type="entry name" value="ACYLTRANSFERASE"/>
    <property type="match status" value="1"/>
</dbReference>
<accession>A0A0N4YBB1</accession>
<comment type="similarity">
    <text evidence="4 14">Belongs to the diacylglycerol acyltransferase family.</text>
</comment>
<keyword evidence="16" id="KW-1185">Reference proteome</keyword>
<evidence type="ECO:0000256" key="10">
    <source>
        <dbReference type="ARBA" id="ARBA00022989"/>
    </source>
</evidence>
<keyword evidence="9 14" id="KW-0256">Endoplasmic reticulum</keyword>
<dbReference type="WBParaSite" id="NBR_0001373601-mRNA-1">
    <property type="protein sequence ID" value="NBR_0001373601-mRNA-1"/>
    <property type="gene ID" value="NBR_0001373601"/>
</dbReference>
<dbReference type="GO" id="GO:0004144">
    <property type="term" value="F:diacylglycerol O-acyltransferase activity"/>
    <property type="evidence" value="ECO:0007669"/>
    <property type="project" value="TreeGrafter"/>
</dbReference>
<comment type="subcellular location">
    <subcellularLocation>
        <location evidence="1 14">Endoplasmic reticulum membrane</location>
        <topology evidence="1 14">Multi-pass membrane protein</topology>
    </subcellularLocation>
</comment>
<keyword evidence="12 14" id="KW-0472">Membrane</keyword>
<evidence type="ECO:0000256" key="5">
    <source>
        <dbReference type="ARBA" id="ARBA00022516"/>
    </source>
</evidence>
<evidence type="ECO:0000256" key="2">
    <source>
        <dbReference type="ARBA" id="ARBA00004771"/>
    </source>
</evidence>
<dbReference type="GO" id="GO:0006071">
    <property type="term" value="P:glycerol metabolic process"/>
    <property type="evidence" value="ECO:0007669"/>
    <property type="project" value="UniProtKB-KW"/>
</dbReference>
<protein>
    <recommendedName>
        <fullName evidence="14">Acyltransferase</fullName>
        <ecNumber evidence="14">2.3.1.-</ecNumber>
    </recommendedName>
</protein>
<evidence type="ECO:0000256" key="1">
    <source>
        <dbReference type="ARBA" id="ARBA00004477"/>
    </source>
</evidence>
<evidence type="ECO:0000256" key="14">
    <source>
        <dbReference type="RuleBase" id="RU367023"/>
    </source>
</evidence>
<name>A0A0N4YBB1_NIPBR</name>
<reference evidence="17" key="1">
    <citation type="submission" date="2017-02" db="UniProtKB">
        <authorList>
            <consortium name="WormBaseParasite"/>
        </authorList>
    </citation>
    <scope>IDENTIFICATION</scope>
</reference>
<evidence type="ECO:0000256" key="9">
    <source>
        <dbReference type="ARBA" id="ARBA00022824"/>
    </source>
</evidence>
<keyword evidence="6 14" id="KW-0808">Transferase</keyword>
<reference evidence="15 16" key="2">
    <citation type="submission" date="2018-11" db="EMBL/GenBank/DDBJ databases">
        <authorList>
            <consortium name="Pathogen Informatics"/>
        </authorList>
    </citation>
    <scope>NUCLEOTIDE SEQUENCE [LARGE SCALE GENOMIC DNA]</scope>
</reference>
<evidence type="ECO:0000256" key="7">
    <source>
        <dbReference type="ARBA" id="ARBA00022692"/>
    </source>
</evidence>
<dbReference type="GO" id="GO:0019432">
    <property type="term" value="P:triglyceride biosynthetic process"/>
    <property type="evidence" value="ECO:0007669"/>
    <property type="project" value="TreeGrafter"/>
</dbReference>
<evidence type="ECO:0000313" key="17">
    <source>
        <dbReference type="WBParaSite" id="NBR_0001373601-mRNA-1"/>
    </source>
</evidence>
<keyword evidence="7 14" id="KW-0812">Transmembrane</keyword>
<keyword evidence="13" id="KW-0012">Acyltransferase</keyword>
<comment type="pathway">
    <text evidence="2">Glycerolipid metabolism; triacylglycerol biosynthesis.</text>
</comment>
<dbReference type="CDD" id="cd07987">
    <property type="entry name" value="LPLAT_MGAT-like"/>
    <property type="match status" value="1"/>
</dbReference>
<dbReference type="EC" id="2.3.1.-" evidence="14"/>
<feature type="transmembrane region" description="Helical" evidence="14">
    <location>
        <begin position="20"/>
        <end position="42"/>
    </location>
</feature>
<dbReference type="Pfam" id="PF03982">
    <property type="entry name" value="DAGAT"/>
    <property type="match status" value="1"/>
</dbReference>
<keyword evidence="8" id="KW-0319">Glycerol metabolism</keyword>
<proteinExistence type="inferred from homology"/>
<evidence type="ECO:0000313" key="16">
    <source>
        <dbReference type="Proteomes" id="UP000271162"/>
    </source>
</evidence>
<dbReference type="AlphaFoldDB" id="A0A0N4YBB1"/>
<keyword evidence="5" id="KW-0444">Lipid biosynthesis</keyword>
<dbReference type="PANTHER" id="PTHR12317">
    <property type="entry name" value="DIACYLGLYCEROL O-ACYLTRANSFERASE"/>
    <property type="match status" value="1"/>
</dbReference>
<dbReference type="InterPro" id="IPR007130">
    <property type="entry name" value="DAGAT"/>
</dbReference>
<keyword evidence="10 14" id="KW-1133">Transmembrane helix</keyword>
<dbReference type="GO" id="GO:0005789">
    <property type="term" value="C:endoplasmic reticulum membrane"/>
    <property type="evidence" value="ECO:0007669"/>
    <property type="project" value="UniProtKB-SubCell"/>
</dbReference>
<dbReference type="OMA" id="RSQWMRR"/>
<keyword evidence="11" id="KW-0443">Lipid metabolism</keyword>
<evidence type="ECO:0000256" key="3">
    <source>
        <dbReference type="ARBA" id="ARBA00005189"/>
    </source>
</evidence>
<dbReference type="Proteomes" id="UP000271162">
    <property type="component" value="Unassembled WGS sequence"/>
</dbReference>
<dbReference type="STRING" id="27835.A0A0N4YBB1"/>
<evidence type="ECO:0000313" key="15">
    <source>
        <dbReference type="EMBL" id="VDL77326.1"/>
    </source>
</evidence>
<evidence type="ECO:0000256" key="4">
    <source>
        <dbReference type="ARBA" id="ARBA00005420"/>
    </source>
</evidence>
<dbReference type="EMBL" id="UYSL01021129">
    <property type="protein sequence ID" value="VDL77326.1"/>
    <property type="molecule type" value="Genomic_DNA"/>
</dbReference>
<organism evidence="17">
    <name type="scientific">Nippostrongylus brasiliensis</name>
    <name type="common">Rat hookworm</name>
    <dbReference type="NCBI Taxonomy" id="27835"/>
    <lineage>
        <taxon>Eukaryota</taxon>
        <taxon>Metazoa</taxon>
        <taxon>Ecdysozoa</taxon>
        <taxon>Nematoda</taxon>
        <taxon>Chromadorea</taxon>
        <taxon>Rhabditida</taxon>
        <taxon>Rhabditina</taxon>
        <taxon>Rhabditomorpha</taxon>
        <taxon>Strongyloidea</taxon>
        <taxon>Heligmosomidae</taxon>
        <taxon>Nippostrongylus</taxon>
    </lineage>
</organism>
<evidence type="ECO:0000256" key="8">
    <source>
        <dbReference type="ARBA" id="ARBA00022798"/>
    </source>
</evidence>
<dbReference type="OrthoDB" id="264532at2759"/>
<evidence type="ECO:0000256" key="12">
    <source>
        <dbReference type="ARBA" id="ARBA00023136"/>
    </source>
</evidence>
<evidence type="ECO:0000256" key="11">
    <source>
        <dbReference type="ARBA" id="ARBA00023098"/>
    </source>
</evidence>
<gene>
    <name evidence="15" type="ORF">NBR_LOCUS13737</name>
</gene>
<comment type="pathway">
    <text evidence="3">Lipid metabolism.</text>
</comment>
<evidence type="ECO:0000256" key="13">
    <source>
        <dbReference type="ARBA" id="ARBA00023315"/>
    </source>
</evidence>
<feature type="transmembrane region" description="Helical" evidence="14">
    <location>
        <begin position="48"/>
        <end position="64"/>
    </location>
</feature>